<comment type="caution">
    <text evidence="2">The sequence shown here is derived from an EMBL/GenBank/DDBJ whole genome shotgun (WGS) entry which is preliminary data.</text>
</comment>
<organism evidence="2 3">
    <name type="scientific">Burkholderia ubonensis</name>
    <dbReference type="NCBI Taxonomy" id="101571"/>
    <lineage>
        <taxon>Bacteria</taxon>
        <taxon>Pseudomonadati</taxon>
        <taxon>Pseudomonadota</taxon>
        <taxon>Betaproteobacteria</taxon>
        <taxon>Burkholderiales</taxon>
        <taxon>Burkholderiaceae</taxon>
        <taxon>Burkholderia</taxon>
        <taxon>Burkholderia cepacia complex</taxon>
    </lineage>
</organism>
<dbReference type="AlphaFoldDB" id="A0A107GKQ7"/>
<dbReference type="Proteomes" id="UP000062998">
    <property type="component" value="Unassembled WGS sequence"/>
</dbReference>
<feature type="region of interest" description="Disordered" evidence="1">
    <location>
        <begin position="1"/>
        <end position="30"/>
    </location>
</feature>
<evidence type="ECO:0000313" key="2">
    <source>
        <dbReference type="EMBL" id="KWE13682.1"/>
    </source>
</evidence>
<feature type="compositionally biased region" description="Basic and acidic residues" evidence="1">
    <location>
        <begin position="21"/>
        <end position="30"/>
    </location>
</feature>
<sequence length="113" mass="12383">MIRHQVHATPDDCASTARQAPAEDRLGDRVSEADRDLVRCESSHTTRSDRRCDSTLSEAYEVAQVHLAQRVGALLVGHVFERVGEQLLQDRRFDTLGACGLVVGDLQVVGDVA</sequence>
<evidence type="ECO:0000313" key="3">
    <source>
        <dbReference type="Proteomes" id="UP000062998"/>
    </source>
</evidence>
<dbReference type="EMBL" id="LPIX01000005">
    <property type="protein sequence ID" value="KWE13682.1"/>
    <property type="molecule type" value="Genomic_DNA"/>
</dbReference>
<protein>
    <submittedName>
        <fullName evidence="2">Uncharacterized protein</fullName>
    </submittedName>
</protein>
<gene>
    <name evidence="2" type="ORF">WL73_30530</name>
</gene>
<name>A0A107GKQ7_9BURK</name>
<accession>A0A107GKQ7</accession>
<dbReference type="RefSeq" id="WP_060321882.1">
    <property type="nucleotide sequence ID" value="NZ_LPIU01000003.1"/>
</dbReference>
<reference evidence="2 3" key="1">
    <citation type="submission" date="2015-11" db="EMBL/GenBank/DDBJ databases">
        <title>Expanding the genomic diversity of Burkholderia species for the development of highly accurate diagnostics.</title>
        <authorList>
            <person name="Sahl J."/>
            <person name="Keim P."/>
            <person name="Wagner D."/>
        </authorList>
    </citation>
    <scope>NUCLEOTIDE SEQUENCE [LARGE SCALE GENOMIC DNA]</scope>
    <source>
        <strain evidence="2 3">MSMB2167WGS</strain>
    </source>
</reference>
<evidence type="ECO:0000256" key="1">
    <source>
        <dbReference type="SAM" id="MobiDB-lite"/>
    </source>
</evidence>
<proteinExistence type="predicted"/>